<proteinExistence type="predicted"/>
<organism evidence="1 2">
    <name type="scientific">Candidatus Kaiserbacteria bacterium RIFCSPHIGHO2_02_FULL_49_34</name>
    <dbReference type="NCBI Taxonomy" id="1798491"/>
    <lineage>
        <taxon>Bacteria</taxon>
        <taxon>Candidatus Kaiseribacteriota</taxon>
    </lineage>
</organism>
<sequence length="182" mass="20842">MFDMNKIPEFSPELLTEADCQTDGIIKASTDAAHEVRIAFFEKCASRIERWLQNPDLTDEECVFYTELRRVFLYEDAVLTQFAIENVCVVMHFVFIEHMEECDVDPDICAAVEVALQELMLTENGDVTDSFEEILEACSGNEYIVMVFRACRELLKQVNDSDALDEVPELDERPAPPHVTLH</sequence>
<evidence type="ECO:0000313" key="1">
    <source>
        <dbReference type="EMBL" id="OGG61715.1"/>
    </source>
</evidence>
<comment type="caution">
    <text evidence="1">The sequence shown here is derived from an EMBL/GenBank/DDBJ whole genome shotgun (WGS) entry which is preliminary data.</text>
</comment>
<name>A0A1F6DJV8_9BACT</name>
<dbReference type="Proteomes" id="UP000176511">
    <property type="component" value="Unassembled WGS sequence"/>
</dbReference>
<dbReference type="STRING" id="1798491.A3C87_03875"/>
<gene>
    <name evidence="1" type="ORF">A3C87_03875</name>
</gene>
<accession>A0A1F6DJV8</accession>
<evidence type="ECO:0000313" key="2">
    <source>
        <dbReference type="Proteomes" id="UP000176511"/>
    </source>
</evidence>
<reference evidence="1 2" key="1">
    <citation type="journal article" date="2016" name="Nat. Commun.">
        <title>Thousands of microbial genomes shed light on interconnected biogeochemical processes in an aquifer system.</title>
        <authorList>
            <person name="Anantharaman K."/>
            <person name="Brown C.T."/>
            <person name="Hug L.A."/>
            <person name="Sharon I."/>
            <person name="Castelle C.J."/>
            <person name="Probst A.J."/>
            <person name="Thomas B.C."/>
            <person name="Singh A."/>
            <person name="Wilkins M.J."/>
            <person name="Karaoz U."/>
            <person name="Brodie E.L."/>
            <person name="Williams K.H."/>
            <person name="Hubbard S.S."/>
            <person name="Banfield J.F."/>
        </authorList>
    </citation>
    <scope>NUCLEOTIDE SEQUENCE [LARGE SCALE GENOMIC DNA]</scope>
</reference>
<dbReference type="EMBL" id="MFLE01000015">
    <property type="protein sequence ID" value="OGG61715.1"/>
    <property type="molecule type" value="Genomic_DNA"/>
</dbReference>
<protein>
    <submittedName>
        <fullName evidence="1">Uncharacterized protein</fullName>
    </submittedName>
</protein>
<dbReference type="AlphaFoldDB" id="A0A1F6DJV8"/>